<protein>
    <recommendedName>
        <fullName evidence="3">MHC class I antigen</fullName>
    </recommendedName>
</protein>
<organism evidence="1 2">
    <name type="scientific">Xyrichtys novacula</name>
    <name type="common">Pearly razorfish</name>
    <name type="synonym">Hemipteronotus novacula</name>
    <dbReference type="NCBI Taxonomy" id="13765"/>
    <lineage>
        <taxon>Eukaryota</taxon>
        <taxon>Metazoa</taxon>
        <taxon>Chordata</taxon>
        <taxon>Craniata</taxon>
        <taxon>Vertebrata</taxon>
        <taxon>Euteleostomi</taxon>
        <taxon>Actinopterygii</taxon>
        <taxon>Neopterygii</taxon>
        <taxon>Teleostei</taxon>
        <taxon>Neoteleostei</taxon>
        <taxon>Acanthomorphata</taxon>
        <taxon>Eupercaria</taxon>
        <taxon>Labriformes</taxon>
        <taxon>Labridae</taxon>
        <taxon>Xyrichtys</taxon>
    </lineage>
</organism>
<dbReference type="Proteomes" id="UP001178508">
    <property type="component" value="Chromosome 24"/>
</dbReference>
<dbReference type="AlphaFoldDB" id="A0AAV1HPG1"/>
<accession>A0AAV1HPG1</accession>
<keyword evidence="2" id="KW-1185">Reference proteome</keyword>
<gene>
    <name evidence="1" type="ORF">XNOV1_A023141</name>
</gene>
<name>A0AAV1HPG1_XYRNO</name>
<proteinExistence type="predicted"/>
<evidence type="ECO:0000313" key="1">
    <source>
        <dbReference type="EMBL" id="CAJ1087074.1"/>
    </source>
</evidence>
<dbReference type="EMBL" id="OY660887">
    <property type="protein sequence ID" value="CAJ1087074.1"/>
    <property type="molecule type" value="Genomic_DNA"/>
</dbReference>
<reference evidence="1" key="1">
    <citation type="submission" date="2023-08" db="EMBL/GenBank/DDBJ databases">
        <authorList>
            <person name="Alioto T."/>
            <person name="Alioto T."/>
            <person name="Gomez Garrido J."/>
        </authorList>
    </citation>
    <scope>NUCLEOTIDE SEQUENCE</scope>
</reference>
<evidence type="ECO:0000313" key="2">
    <source>
        <dbReference type="Proteomes" id="UP001178508"/>
    </source>
</evidence>
<sequence>MVNECQRTASLTIRLRWDGGGGQPCVGHARPGGQLAAVDHFGKPLFEVERAGYRPEEDVPKYRGGVVWW</sequence>
<evidence type="ECO:0008006" key="3">
    <source>
        <dbReference type="Google" id="ProtNLM"/>
    </source>
</evidence>